<comment type="caution">
    <text evidence="9">The sequence shown here is derived from an EMBL/GenBank/DDBJ whole genome shotgun (WGS) entry which is preliminary data.</text>
</comment>
<dbReference type="SUPFAM" id="SSF54626">
    <property type="entry name" value="Chalcone isomerase"/>
    <property type="match status" value="1"/>
</dbReference>
<dbReference type="EC" id="1.14.99.1" evidence="9"/>
<dbReference type="EMBL" id="JATAAI010000003">
    <property type="protein sequence ID" value="KAK1747020.1"/>
    <property type="molecule type" value="Genomic_DNA"/>
</dbReference>
<keyword evidence="5" id="KW-0349">Heme</keyword>
<feature type="transmembrane region" description="Helical" evidence="7">
    <location>
        <begin position="52"/>
        <end position="69"/>
    </location>
</feature>
<feature type="region of interest" description="Disordered" evidence="6">
    <location>
        <begin position="422"/>
        <end position="448"/>
    </location>
</feature>
<dbReference type="InterPro" id="IPR036298">
    <property type="entry name" value="Chalcone_isomerase_sf"/>
</dbReference>
<dbReference type="InterPro" id="IPR016088">
    <property type="entry name" value="Chalcone_isomerase_3-sand"/>
</dbReference>
<dbReference type="GO" id="GO:0004601">
    <property type="term" value="F:peroxidase activity"/>
    <property type="evidence" value="ECO:0007669"/>
    <property type="project" value="InterPro"/>
</dbReference>
<evidence type="ECO:0000256" key="7">
    <source>
        <dbReference type="SAM" id="Phobius"/>
    </source>
</evidence>
<dbReference type="Gene3D" id="3.50.70.10">
    <property type="match status" value="1"/>
</dbReference>
<dbReference type="AlphaFoldDB" id="A0AAD8YKY4"/>
<evidence type="ECO:0000256" key="1">
    <source>
        <dbReference type="ARBA" id="ARBA00022723"/>
    </source>
</evidence>
<evidence type="ECO:0000256" key="3">
    <source>
        <dbReference type="ARBA" id="ARBA00023002"/>
    </source>
</evidence>
<reference evidence="9" key="1">
    <citation type="submission" date="2023-06" db="EMBL/GenBank/DDBJ databases">
        <title>Survivors Of The Sea: Transcriptome response of Skeletonema marinoi to long-term dormancy.</title>
        <authorList>
            <person name="Pinder M.I.M."/>
            <person name="Kourtchenko O."/>
            <person name="Robertson E.K."/>
            <person name="Larsson T."/>
            <person name="Maumus F."/>
            <person name="Osuna-Cruz C.M."/>
            <person name="Vancaester E."/>
            <person name="Stenow R."/>
            <person name="Vandepoele K."/>
            <person name="Ploug H."/>
            <person name="Bruchert V."/>
            <person name="Godhe A."/>
            <person name="Topel M."/>
        </authorList>
    </citation>
    <scope>NUCLEOTIDE SEQUENCE</scope>
    <source>
        <strain evidence="9">R05AC</strain>
    </source>
</reference>
<evidence type="ECO:0000256" key="5">
    <source>
        <dbReference type="PIRSR" id="PIRSR619791-2"/>
    </source>
</evidence>
<dbReference type="GO" id="GO:0046872">
    <property type="term" value="F:metal ion binding"/>
    <property type="evidence" value="ECO:0007669"/>
    <property type="project" value="UniProtKB-KW"/>
</dbReference>
<dbReference type="Gene3D" id="1.10.640.10">
    <property type="entry name" value="Haem peroxidase domain superfamily, animal type"/>
    <property type="match status" value="1"/>
</dbReference>
<name>A0AAD8YKY4_9STRA</name>
<dbReference type="SUPFAM" id="SSF48113">
    <property type="entry name" value="Heme-dependent peroxidases"/>
    <property type="match status" value="1"/>
</dbReference>
<keyword evidence="4 5" id="KW-0408">Iron</keyword>
<keyword evidence="7" id="KW-0472">Membrane</keyword>
<proteinExistence type="predicted"/>
<dbReference type="GO" id="GO:0005737">
    <property type="term" value="C:cytoplasm"/>
    <property type="evidence" value="ECO:0007669"/>
    <property type="project" value="TreeGrafter"/>
</dbReference>
<organism evidence="9 10">
    <name type="scientific">Skeletonema marinoi</name>
    <dbReference type="NCBI Taxonomy" id="267567"/>
    <lineage>
        <taxon>Eukaryota</taxon>
        <taxon>Sar</taxon>
        <taxon>Stramenopiles</taxon>
        <taxon>Ochrophyta</taxon>
        <taxon>Bacillariophyta</taxon>
        <taxon>Coscinodiscophyceae</taxon>
        <taxon>Thalassiosirophycidae</taxon>
        <taxon>Thalassiosirales</taxon>
        <taxon>Skeletonemataceae</taxon>
        <taxon>Skeletonema</taxon>
        <taxon>Skeletonema marinoi-dohrnii complex</taxon>
    </lineage>
</organism>
<dbReference type="Pfam" id="PF16036">
    <property type="entry name" value="Chalcone_3"/>
    <property type="match status" value="1"/>
</dbReference>
<gene>
    <name evidence="9" type="ORF">QTG54_002364</name>
</gene>
<evidence type="ECO:0000256" key="4">
    <source>
        <dbReference type="ARBA" id="ARBA00023004"/>
    </source>
</evidence>
<dbReference type="PANTHER" id="PTHR11903">
    <property type="entry name" value="PROSTAGLANDIN G/H SYNTHASE"/>
    <property type="match status" value="1"/>
</dbReference>
<dbReference type="InterPro" id="IPR019791">
    <property type="entry name" value="Haem_peroxidase_animal"/>
</dbReference>
<dbReference type="GO" id="GO:0020037">
    <property type="term" value="F:heme binding"/>
    <property type="evidence" value="ECO:0007669"/>
    <property type="project" value="InterPro"/>
</dbReference>
<feature type="transmembrane region" description="Helical" evidence="7">
    <location>
        <begin position="1195"/>
        <end position="1212"/>
    </location>
</feature>
<evidence type="ECO:0000256" key="6">
    <source>
        <dbReference type="SAM" id="MobiDB-lite"/>
    </source>
</evidence>
<dbReference type="InterPro" id="IPR010255">
    <property type="entry name" value="Haem_peroxidase_sf"/>
</dbReference>
<keyword evidence="7" id="KW-1133">Transmembrane helix</keyword>
<feature type="compositionally biased region" description="Basic and acidic residues" evidence="6">
    <location>
        <begin position="431"/>
        <end position="442"/>
    </location>
</feature>
<evidence type="ECO:0000256" key="2">
    <source>
        <dbReference type="ARBA" id="ARBA00022964"/>
    </source>
</evidence>
<dbReference type="Proteomes" id="UP001224775">
    <property type="component" value="Unassembled WGS sequence"/>
</dbReference>
<dbReference type="InterPro" id="IPR037120">
    <property type="entry name" value="Haem_peroxidase_sf_animal"/>
</dbReference>
<keyword evidence="3 9" id="KW-0560">Oxidoreductase</keyword>
<dbReference type="GO" id="GO:0006631">
    <property type="term" value="P:fatty acid metabolic process"/>
    <property type="evidence" value="ECO:0007669"/>
    <property type="project" value="UniProtKB-ARBA"/>
</dbReference>
<dbReference type="InterPro" id="IPR050783">
    <property type="entry name" value="Oxylipin_biosynth_metab"/>
</dbReference>
<accession>A0AAD8YKY4</accession>
<keyword evidence="7" id="KW-0812">Transmembrane</keyword>
<evidence type="ECO:0000259" key="8">
    <source>
        <dbReference type="Pfam" id="PF16036"/>
    </source>
</evidence>
<feature type="transmembrane region" description="Helical" evidence="7">
    <location>
        <begin position="476"/>
        <end position="495"/>
    </location>
</feature>
<keyword evidence="1 5" id="KW-0479">Metal-binding</keyword>
<protein>
    <submittedName>
        <fullName evidence="9">Prostaglandin G/H synthase</fullName>
        <ecNumber evidence="9">1.14.99.1</ecNumber>
    </submittedName>
</protein>
<dbReference type="PROSITE" id="PS50292">
    <property type="entry name" value="PEROXIDASE_3"/>
    <property type="match status" value="1"/>
</dbReference>
<sequence length="1228" mass="136393">MVASDADDGSSGRDMYLCSIAMTDGVADEVTYIDMMKDNQIKDRGETSSSKWLIRSLVVLLLLTWGLIFKNEAAKFRADHMHHSLLGGSKQQHNHDKSSSRVAFVPLNLEVMRTLARQRAANSASRYANENINSDSNLQQKDQLLDRASTRLYNLASAVDNRASPTLIADIVEVEFNGNEVRGEISVEEEDGDGNFQEVVDNYVNRTAELDAIESQLQPIEEYATGISFAPILDNGLYLVGAGVRKKSVVKIYAVAMYSESIVLASASSSPSSLHDAARTFDSSTSMTSFVLEMVYSAGAEKVAGAIGESVKPRYSGNPADIRKLEALIVEGVNGIGGQATKGTSFRFDCSREGVGVSVNGMEQGVAAFNGLGSAFVDVYMDVNSVSPTLKDSCMSTWSSDDRKSIAASLVEFTSASGYSNQVDSNGTTAVDDKASKQDDAKSTLASSCTDQGAHIMSTHLPTTTKSHEQPSIGSVVFSLTILYAVAITGFSLYLKQSTVSRTAPTPPGYPLPPNSVEYTSPPYAFIQWLKSMKYPLFNLGLSFPLTSKWMNRRLQNKASTGGSNRPYELSCKSDYTSWDSLTDRSYFGRHLPPKSIPDLPPVEEVVEKLFKRKNDVQTMCPKSTLLFPTFAQHLIDSFINTKLNTETGQFEWDQTESKHEISLGPLYGDDVGQTNQLREKSEVTGRRGRLKTQILDGGEEWAHFLYDETGTKKEEFNLIRDPDGMKHILRALYSSDPAAKSSIMQTIFAFGGRRVNLNPNMVAWNTLLLREHNRLAGEIERSEPSWDDERVFQTARNVLIVIYLKLVIQEYIGHISGVKFKLDPGEWMWNAPWYKTNWMSTEFSILYRWHALIPNQNGLGPSKDLGVLKSLFNNPLLLDKERGLGGNLRDVFVDICKTRITSFQLFNTEKWMVGREAATINQGRANNVQPFAKYCEYLRIKPPKTFKDISLVPEVQQALEELYGTPDRVEFYVGLIAADHAPGKIFSLAMTKFVANDAFNQALTNPLLSQNVWENGEASFGKYGWKVVTDDHTCKGLLARNTPKESPIGDAFVGMTIPTVEPVASYSYYSAVGQDFIFIGQIVKKSVLPFNALYNFAFFYKVIIDKDWDKLRSGWTDTPMKVLEHHIWENVGGMALCNSIQNVIAIYAGNPLHRLVICTMQLLYNALDLLSSIKFGLQHDINASHIHGTEKTQTILLVVMLVNFVGVIAYLRDLSLATKNKNGEKKD</sequence>
<dbReference type="GO" id="GO:0004666">
    <property type="term" value="F:prostaglandin-endoperoxide synthase activity"/>
    <property type="evidence" value="ECO:0007669"/>
    <property type="project" value="UniProtKB-EC"/>
</dbReference>
<feature type="binding site" description="axial binding residue" evidence="5">
    <location>
        <position position="851"/>
    </location>
    <ligand>
        <name>heme b</name>
        <dbReference type="ChEBI" id="CHEBI:60344"/>
    </ligand>
    <ligandPart>
        <name>Fe</name>
        <dbReference type="ChEBI" id="CHEBI:18248"/>
    </ligandPart>
</feature>
<keyword evidence="2" id="KW-0223">Dioxygenase</keyword>
<dbReference type="PRINTS" id="PR00457">
    <property type="entry name" value="ANPEROXIDASE"/>
</dbReference>
<dbReference type="GO" id="GO:0016702">
    <property type="term" value="F:oxidoreductase activity, acting on single donors with incorporation of molecular oxygen, incorporation of two atoms of oxygen"/>
    <property type="evidence" value="ECO:0007669"/>
    <property type="project" value="TreeGrafter"/>
</dbReference>
<dbReference type="Pfam" id="PF03098">
    <property type="entry name" value="An_peroxidase"/>
    <property type="match status" value="1"/>
</dbReference>
<keyword evidence="10" id="KW-1185">Reference proteome</keyword>
<evidence type="ECO:0000313" key="10">
    <source>
        <dbReference type="Proteomes" id="UP001224775"/>
    </source>
</evidence>
<dbReference type="PANTHER" id="PTHR11903:SF39">
    <property type="entry name" value="PROSTAGLANDIN G_H SYNTHASE 2-LIKE"/>
    <property type="match status" value="1"/>
</dbReference>
<dbReference type="InterPro" id="IPR016087">
    <property type="entry name" value="Chalcone_isomerase"/>
</dbReference>
<dbReference type="GO" id="GO:0016872">
    <property type="term" value="F:intramolecular lyase activity"/>
    <property type="evidence" value="ECO:0007669"/>
    <property type="project" value="InterPro"/>
</dbReference>
<feature type="domain" description="Chalcone isomerase" evidence="8">
    <location>
        <begin position="234"/>
        <end position="392"/>
    </location>
</feature>
<evidence type="ECO:0000313" key="9">
    <source>
        <dbReference type="EMBL" id="KAK1747020.1"/>
    </source>
</evidence>
<dbReference type="GO" id="GO:0006979">
    <property type="term" value="P:response to oxidative stress"/>
    <property type="evidence" value="ECO:0007669"/>
    <property type="project" value="InterPro"/>
</dbReference>